<proteinExistence type="predicted"/>
<protein>
    <submittedName>
        <fullName evidence="1">Uncharacterized protein</fullName>
    </submittedName>
</protein>
<evidence type="ECO:0000313" key="1">
    <source>
        <dbReference type="EMBL" id="GAA1109829.1"/>
    </source>
</evidence>
<name>A0ABN1TZF6_9ACTN</name>
<accession>A0ABN1TZF6</accession>
<dbReference type="EMBL" id="BAAALD010000077">
    <property type="protein sequence ID" value="GAA1109829.1"/>
    <property type="molecule type" value="Genomic_DNA"/>
</dbReference>
<comment type="caution">
    <text evidence="1">The sequence shown here is derived from an EMBL/GenBank/DDBJ whole genome shotgun (WGS) entry which is preliminary data.</text>
</comment>
<evidence type="ECO:0000313" key="2">
    <source>
        <dbReference type="Proteomes" id="UP001499987"/>
    </source>
</evidence>
<sequence>MGVAAVVTAGAIALVQQPGGSVGEAPVPVSATVVDCSHTKLYQGPNSRSLLTARVAVVDITNHGSTVQTVNVLANGTAVVTGSGTGTHVSTWTLQPGEMQAFSFPINPEKYGNVEGQCWSFPFAVKAASNQPSDTPAPVDTAAETSAAAAEVLAAPPAEPPPGAAEVSAAAQAAASAAAAAASESAQAEAAASASAEAASPQQRALLARTYTAGAYSVTLSPANPINTTTTDLLAEVTSHDSNTGLARQFGLAITLLNADGSVNASGTLCAELLGGTSQQLEFAPQQGTMLWTSIRVSTTASC</sequence>
<reference evidence="1 2" key="1">
    <citation type="journal article" date="2019" name="Int. J. Syst. Evol. Microbiol.">
        <title>The Global Catalogue of Microorganisms (GCM) 10K type strain sequencing project: providing services to taxonomists for standard genome sequencing and annotation.</title>
        <authorList>
            <consortium name="The Broad Institute Genomics Platform"/>
            <consortium name="The Broad Institute Genome Sequencing Center for Infectious Disease"/>
            <person name="Wu L."/>
            <person name="Ma J."/>
        </authorList>
    </citation>
    <scope>NUCLEOTIDE SEQUENCE [LARGE SCALE GENOMIC DNA]</scope>
    <source>
        <strain evidence="1 2">JCM 13002</strain>
    </source>
</reference>
<dbReference type="Proteomes" id="UP001499987">
    <property type="component" value="Unassembled WGS sequence"/>
</dbReference>
<keyword evidence="2" id="KW-1185">Reference proteome</keyword>
<organism evidence="1 2">
    <name type="scientific">Kitasatospora arboriphila</name>
    <dbReference type="NCBI Taxonomy" id="258052"/>
    <lineage>
        <taxon>Bacteria</taxon>
        <taxon>Bacillati</taxon>
        <taxon>Actinomycetota</taxon>
        <taxon>Actinomycetes</taxon>
        <taxon>Kitasatosporales</taxon>
        <taxon>Streptomycetaceae</taxon>
        <taxon>Kitasatospora</taxon>
    </lineage>
</organism>
<gene>
    <name evidence="1" type="ORF">GCM10009663_59270</name>
</gene>